<evidence type="ECO:0000256" key="3">
    <source>
        <dbReference type="SAM" id="MobiDB-lite"/>
    </source>
</evidence>
<comment type="subcellular location">
    <subcellularLocation>
        <location evidence="1">Nucleus</location>
    </subcellularLocation>
</comment>
<name>A0AAV5SZ63_9BILA</name>
<keyword evidence="2" id="KW-0539">Nucleus</keyword>
<evidence type="ECO:0000256" key="1">
    <source>
        <dbReference type="ARBA" id="ARBA00004123"/>
    </source>
</evidence>
<accession>A0AAV5SZ63</accession>
<dbReference type="GO" id="GO:0005634">
    <property type="term" value="C:nucleus"/>
    <property type="evidence" value="ECO:0007669"/>
    <property type="project" value="UniProtKB-SubCell"/>
</dbReference>
<feature type="non-terminal residue" evidence="4">
    <location>
        <position position="1"/>
    </location>
</feature>
<keyword evidence="5" id="KW-1185">Reference proteome</keyword>
<evidence type="ECO:0000313" key="4">
    <source>
        <dbReference type="EMBL" id="GMS88475.1"/>
    </source>
</evidence>
<comment type="caution">
    <text evidence="4">The sequence shown here is derived from an EMBL/GenBank/DDBJ whole genome shotgun (WGS) entry which is preliminary data.</text>
</comment>
<sequence length="245" mass="27210">ARNLSQATPQIMSDELASYKLQLQQVEAALLGEPDNEELIKLKSDLEEVITLQEELVEEAGGSDPTSSQAASSKAHERLWKVGDRVLAPSTNGQHYPAVIDGISGETIAVTFVGNGLKTMTRRAELKDAPMEAKKSYIFDKETGTGGQKQYNKKNEWQAEKERRKMRAQKKEIKKKELDGAKESEKNKWHSWNSKATNKGIKGLKRVAATGSASDTVGKRDNLVSSRKDQWAFAKSQRGNMDSLF</sequence>
<dbReference type="AlphaFoldDB" id="A0AAV5SZ63"/>
<gene>
    <name evidence="4" type="ORF">PENTCL1PPCAC_10650</name>
</gene>
<dbReference type="PANTHER" id="PTHR46297">
    <property type="entry name" value="ZINC FINGER CCCH-TYPE WITH G PATCH DOMAIN-CONTAINING PROTEIN"/>
    <property type="match status" value="1"/>
</dbReference>
<feature type="compositionally biased region" description="Basic and acidic residues" evidence="3">
    <location>
        <begin position="153"/>
        <end position="188"/>
    </location>
</feature>
<dbReference type="PANTHER" id="PTHR46297:SF2">
    <property type="entry name" value="TUDOR DOMAIN-CONTAINING PROTEIN"/>
    <property type="match status" value="1"/>
</dbReference>
<protein>
    <recommendedName>
        <fullName evidence="6">Tudor domain-containing protein</fullName>
    </recommendedName>
</protein>
<evidence type="ECO:0000313" key="5">
    <source>
        <dbReference type="Proteomes" id="UP001432027"/>
    </source>
</evidence>
<organism evidence="4 5">
    <name type="scientific">Pristionchus entomophagus</name>
    <dbReference type="NCBI Taxonomy" id="358040"/>
    <lineage>
        <taxon>Eukaryota</taxon>
        <taxon>Metazoa</taxon>
        <taxon>Ecdysozoa</taxon>
        <taxon>Nematoda</taxon>
        <taxon>Chromadorea</taxon>
        <taxon>Rhabditida</taxon>
        <taxon>Rhabditina</taxon>
        <taxon>Diplogasteromorpha</taxon>
        <taxon>Diplogasteroidea</taxon>
        <taxon>Neodiplogasteridae</taxon>
        <taxon>Pristionchus</taxon>
    </lineage>
</organism>
<dbReference type="Gene3D" id="2.30.30.140">
    <property type="match status" value="1"/>
</dbReference>
<dbReference type="Proteomes" id="UP001432027">
    <property type="component" value="Unassembled WGS sequence"/>
</dbReference>
<dbReference type="SUPFAM" id="SSF63748">
    <property type="entry name" value="Tudor/PWWP/MBT"/>
    <property type="match status" value="1"/>
</dbReference>
<evidence type="ECO:0000256" key="2">
    <source>
        <dbReference type="ARBA" id="ARBA00023242"/>
    </source>
</evidence>
<proteinExistence type="predicted"/>
<feature type="region of interest" description="Disordered" evidence="3">
    <location>
        <begin position="143"/>
        <end position="200"/>
    </location>
</feature>
<reference evidence="4" key="1">
    <citation type="submission" date="2023-10" db="EMBL/GenBank/DDBJ databases">
        <title>Genome assembly of Pristionchus species.</title>
        <authorList>
            <person name="Yoshida K."/>
            <person name="Sommer R.J."/>
        </authorList>
    </citation>
    <scope>NUCLEOTIDE SEQUENCE</scope>
    <source>
        <strain evidence="4">RS0144</strain>
    </source>
</reference>
<evidence type="ECO:0008006" key="6">
    <source>
        <dbReference type="Google" id="ProtNLM"/>
    </source>
</evidence>
<dbReference type="EMBL" id="BTSX01000003">
    <property type="protein sequence ID" value="GMS88475.1"/>
    <property type="molecule type" value="Genomic_DNA"/>
</dbReference>